<reference evidence="2" key="1">
    <citation type="submission" date="2019-11" db="EMBL/GenBank/DDBJ databases">
        <title>Complete genome sequence of Corynebacterium kalinowskii 1959, a novel Corynebacterium species isolated from soil of a small paddock in Vilsendorf, Germany.</title>
        <authorList>
            <person name="Schaffert L."/>
            <person name="Ruwe M."/>
            <person name="Milse J."/>
            <person name="Hanuschka K."/>
            <person name="Ortseifen V."/>
            <person name="Droste J."/>
            <person name="Brandt D."/>
            <person name="Schlueter L."/>
            <person name="Kutter Y."/>
            <person name="Vinke S."/>
            <person name="Viehoefer P."/>
            <person name="Jacob L."/>
            <person name="Luebke N.-C."/>
            <person name="Schulte-Berndt E."/>
            <person name="Hain C."/>
            <person name="Linder M."/>
            <person name="Schmidt P."/>
            <person name="Wollenschlaeger L."/>
            <person name="Luttermann T."/>
            <person name="Thieme E."/>
            <person name="Hassa J."/>
            <person name="Haak M."/>
            <person name="Wittchen M."/>
            <person name="Mentz A."/>
            <person name="Persicke M."/>
            <person name="Busche T."/>
            <person name="Ruckert C."/>
        </authorList>
    </citation>
    <scope>NUCLEOTIDE SEQUENCE [LARGE SCALE GENOMIC DNA]</scope>
    <source>
        <strain evidence="2">1959</strain>
    </source>
</reference>
<protein>
    <recommendedName>
        <fullName evidence="3">2'-5' RNA ligase</fullName>
    </recommendedName>
</protein>
<accession>A0A6B8VTC0</accession>
<gene>
    <name evidence="1" type="ORF">CKALI_11815</name>
</gene>
<dbReference type="Gene3D" id="3.90.1140.10">
    <property type="entry name" value="Cyclic phosphodiesterase"/>
    <property type="match status" value="1"/>
</dbReference>
<organism evidence="1 2">
    <name type="scientific">Corynebacterium kalinowskii</name>
    <dbReference type="NCBI Taxonomy" id="2675216"/>
    <lineage>
        <taxon>Bacteria</taxon>
        <taxon>Bacillati</taxon>
        <taxon>Actinomycetota</taxon>
        <taxon>Actinomycetes</taxon>
        <taxon>Mycobacteriales</taxon>
        <taxon>Corynebacteriaceae</taxon>
        <taxon>Corynebacterium</taxon>
    </lineage>
</organism>
<dbReference type="Pfam" id="PF13563">
    <property type="entry name" value="2_5_RNA_ligase2"/>
    <property type="match status" value="1"/>
</dbReference>
<evidence type="ECO:0000313" key="1">
    <source>
        <dbReference type="EMBL" id="QGU03201.1"/>
    </source>
</evidence>
<sequence length="120" mass="13265">MNSQVVERAAELLPPLIPAEFTRVGTVIFGTKSKRTIAWLLEASDEMEAAARELSALNPDGRGDRWTPHLTIGLRLPRDVVPDYLAALDELEQPRSFTAVTAAYWRPEPQILQVIGGKDA</sequence>
<dbReference type="SUPFAM" id="SSF55144">
    <property type="entry name" value="LigT-like"/>
    <property type="match status" value="1"/>
</dbReference>
<proteinExistence type="predicted"/>
<dbReference type="Proteomes" id="UP000427071">
    <property type="component" value="Chromosome"/>
</dbReference>
<dbReference type="AlphaFoldDB" id="A0A6B8VTC0"/>
<dbReference type="KEGG" id="ckw:CKALI_11815"/>
<name>A0A6B8VTC0_9CORY</name>
<dbReference type="EMBL" id="CP046452">
    <property type="protein sequence ID" value="QGU03201.1"/>
    <property type="molecule type" value="Genomic_DNA"/>
</dbReference>
<dbReference type="InterPro" id="IPR009097">
    <property type="entry name" value="Cyclic_Pdiesterase"/>
</dbReference>
<evidence type="ECO:0008006" key="3">
    <source>
        <dbReference type="Google" id="ProtNLM"/>
    </source>
</evidence>
<evidence type="ECO:0000313" key="2">
    <source>
        <dbReference type="Proteomes" id="UP000427071"/>
    </source>
</evidence>
<keyword evidence="2" id="KW-1185">Reference proteome</keyword>